<name>A0A8H5LQN6_9AGAR</name>
<evidence type="ECO:0000313" key="3">
    <source>
        <dbReference type="Proteomes" id="UP000559256"/>
    </source>
</evidence>
<evidence type="ECO:0000256" key="1">
    <source>
        <dbReference type="SAM" id="MobiDB-lite"/>
    </source>
</evidence>
<feature type="compositionally biased region" description="Low complexity" evidence="1">
    <location>
        <begin position="69"/>
        <end position="86"/>
    </location>
</feature>
<feature type="region of interest" description="Disordered" evidence="1">
    <location>
        <begin position="59"/>
        <end position="93"/>
    </location>
</feature>
<protein>
    <submittedName>
        <fullName evidence="2">Uncharacterized protein</fullName>
    </submittedName>
</protein>
<dbReference type="AlphaFoldDB" id="A0A8H5LQN6"/>
<evidence type="ECO:0000313" key="2">
    <source>
        <dbReference type="EMBL" id="KAF5366440.1"/>
    </source>
</evidence>
<sequence>MTLGKIYLATMLSMLNTRPKIRNKLGLTVVGPGAADPDSNVNGPNQGTRMSVRPIELTFTDPRGIDNLTTPGTTGRSPTSSTSGSKSENDLEYELGEVSFPRFCCWDE</sequence>
<comment type="caution">
    <text evidence="2">The sequence shown here is derived from an EMBL/GenBank/DDBJ whole genome shotgun (WGS) entry which is preliminary data.</text>
</comment>
<gene>
    <name evidence="2" type="ORF">D9758_009740</name>
</gene>
<dbReference type="EMBL" id="JAACJM010000023">
    <property type="protein sequence ID" value="KAF5366440.1"/>
    <property type="molecule type" value="Genomic_DNA"/>
</dbReference>
<proteinExistence type="predicted"/>
<accession>A0A8H5LQN6</accession>
<dbReference type="Proteomes" id="UP000559256">
    <property type="component" value="Unassembled WGS sequence"/>
</dbReference>
<organism evidence="2 3">
    <name type="scientific">Tetrapyrgos nigripes</name>
    <dbReference type="NCBI Taxonomy" id="182062"/>
    <lineage>
        <taxon>Eukaryota</taxon>
        <taxon>Fungi</taxon>
        <taxon>Dikarya</taxon>
        <taxon>Basidiomycota</taxon>
        <taxon>Agaricomycotina</taxon>
        <taxon>Agaricomycetes</taxon>
        <taxon>Agaricomycetidae</taxon>
        <taxon>Agaricales</taxon>
        <taxon>Marasmiineae</taxon>
        <taxon>Marasmiaceae</taxon>
        <taxon>Tetrapyrgos</taxon>
    </lineage>
</organism>
<keyword evidence="3" id="KW-1185">Reference proteome</keyword>
<reference evidence="2 3" key="1">
    <citation type="journal article" date="2020" name="ISME J.">
        <title>Uncovering the hidden diversity of litter-decomposition mechanisms in mushroom-forming fungi.</title>
        <authorList>
            <person name="Floudas D."/>
            <person name="Bentzer J."/>
            <person name="Ahren D."/>
            <person name="Johansson T."/>
            <person name="Persson P."/>
            <person name="Tunlid A."/>
        </authorList>
    </citation>
    <scope>NUCLEOTIDE SEQUENCE [LARGE SCALE GENOMIC DNA]</scope>
    <source>
        <strain evidence="2 3">CBS 291.85</strain>
    </source>
</reference>